<evidence type="ECO:0000256" key="1">
    <source>
        <dbReference type="ARBA" id="ARBA00004141"/>
    </source>
</evidence>
<evidence type="ECO:0000256" key="8">
    <source>
        <dbReference type="SAM" id="Phobius"/>
    </source>
</evidence>
<feature type="transmembrane region" description="Helical" evidence="8">
    <location>
        <begin position="462"/>
        <end position="483"/>
    </location>
</feature>
<evidence type="ECO:0000313" key="11">
    <source>
        <dbReference type="Proteomes" id="UP001419268"/>
    </source>
</evidence>
<gene>
    <name evidence="10" type="ORF">Scep_024901</name>
</gene>
<evidence type="ECO:0000313" key="10">
    <source>
        <dbReference type="EMBL" id="KAK9101471.1"/>
    </source>
</evidence>
<protein>
    <recommendedName>
        <fullName evidence="9">PGG domain-containing protein</fullName>
    </recommendedName>
</protein>
<evidence type="ECO:0000259" key="9">
    <source>
        <dbReference type="Pfam" id="PF13962"/>
    </source>
</evidence>
<dbReference type="SUPFAM" id="SSF48403">
    <property type="entry name" value="Ankyrin repeat"/>
    <property type="match status" value="1"/>
</dbReference>
<evidence type="ECO:0000256" key="7">
    <source>
        <dbReference type="PROSITE-ProRule" id="PRU00023"/>
    </source>
</evidence>
<evidence type="ECO:0000256" key="2">
    <source>
        <dbReference type="ARBA" id="ARBA00022692"/>
    </source>
</evidence>
<keyword evidence="6 8" id="KW-0472">Membrane</keyword>
<dbReference type="PANTHER" id="PTHR24186">
    <property type="entry name" value="PROTEIN PHOSPHATASE 1 REGULATORY SUBUNIT"/>
    <property type="match status" value="1"/>
</dbReference>
<keyword evidence="2 8" id="KW-0812">Transmembrane</keyword>
<evidence type="ECO:0000256" key="6">
    <source>
        <dbReference type="ARBA" id="ARBA00023136"/>
    </source>
</evidence>
<comment type="subcellular location">
    <subcellularLocation>
        <location evidence="1">Membrane</location>
        <topology evidence="1">Multi-pass membrane protein</topology>
    </subcellularLocation>
</comment>
<dbReference type="PANTHER" id="PTHR24186:SF37">
    <property type="entry name" value="PGG DOMAIN-CONTAINING PROTEIN"/>
    <property type="match status" value="1"/>
</dbReference>
<feature type="repeat" description="ANK" evidence="7">
    <location>
        <begin position="181"/>
        <end position="213"/>
    </location>
</feature>
<comment type="caution">
    <text evidence="10">The sequence shown here is derived from an EMBL/GenBank/DDBJ whole genome shotgun (WGS) entry which is preliminary data.</text>
</comment>
<feature type="transmembrane region" description="Helical" evidence="8">
    <location>
        <begin position="422"/>
        <end position="442"/>
    </location>
</feature>
<keyword evidence="11" id="KW-1185">Reference proteome</keyword>
<keyword evidence="4 8" id="KW-1133">Transmembrane helix</keyword>
<dbReference type="Pfam" id="PF00023">
    <property type="entry name" value="Ank"/>
    <property type="match status" value="1"/>
</dbReference>
<sequence>MKALFQASLQGNVAALKELLRKDPLVLERMIIDSSETPLHIAAMFGHVEFAREILSRKPELASELDSEGLSPLHLASAGKNVEMVRELVRVAPDVCLSTDSEGRTPLHFAAMKSRVEIMKELFKCRAEAVDKVLLNGGETILHLCVKHSRFEALELLLQWRVGQGGPSDLRRVCVNSKDEDGNTILHLAVAKKHIQIIKLLLHSNSSTTTTHDHVEVNALNKNTLTALDILAQSTVRDIKDMEIAELLRGAGGLRAVEIANTTSTTITDSNGNGETNAAHVVRISDSNNSSVPRTQTMEIINGTVRNWGKRLNEYEKWLEKKLNTVMVVASLVAGIGFQAVLNPPNRFNLNPAATSNDKQPRHFRYHSAVSVNGPIPSMDIDPDNDFDHFMAYMYSNTIGVFGSMMVMVLVMSGLPLNRRVFIWIMMFIMCGSIVAMGYSYILALRSVISVSAQSKFEDIFLIWRIIVLCILLMHAIRLALYISDTTSGFTRFLLLISCGSVVGAKKNIQMIKLLLLNNTANDIAVNALNKNGLTSLDISTQSTVRDLKDLEIAEVLRGAGGLSAAEVISNSTTSINDSNGGSTDTPHVVRIRDNLTRIQTTSSTSNSDVHNVHIDHCPGIQLHFGYWFYGSTVNARRIRLCIPHMENVDSLHFGNAQDADPPLGRREDWKKQTNFSLVLVSYCFCWSFMSDLCDLNEENILELADFTIDLLRSC</sequence>
<dbReference type="AlphaFoldDB" id="A0AAP0EYP0"/>
<dbReference type="Gene3D" id="1.25.40.20">
    <property type="entry name" value="Ankyrin repeat-containing domain"/>
    <property type="match status" value="2"/>
</dbReference>
<dbReference type="Pfam" id="PF12796">
    <property type="entry name" value="Ank_2"/>
    <property type="match status" value="2"/>
</dbReference>
<dbReference type="InterPro" id="IPR002110">
    <property type="entry name" value="Ankyrin_rpt"/>
</dbReference>
<dbReference type="EMBL" id="JBBNAG010000010">
    <property type="protein sequence ID" value="KAK9101471.1"/>
    <property type="molecule type" value="Genomic_DNA"/>
</dbReference>
<keyword evidence="3" id="KW-0677">Repeat</keyword>
<dbReference type="InterPro" id="IPR036770">
    <property type="entry name" value="Ankyrin_rpt-contain_sf"/>
</dbReference>
<dbReference type="PROSITE" id="PS50088">
    <property type="entry name" value="ANK_REPEAT"/>
    <property type="match status" value="4"/>
</dbReference>
<evidence type="ECO:0000256" key="5">
    <source>
        <dbReference type="ARBA" id="ARBA00023043"/>
    </source>
</evidence>
<dbReference type="Pfam" id="PF13962">
    <property type="entry name" value="PGG"/>
    <property type="match status" value="1"/>
</dbReference>
<keyword evidence="5 7" id="KW-0040">ANK repeat</keyword>
<name>A0AAP0EYP0_9MAGN</name>
<feature type="repeat" description="ANK" evidence="7">
    <location>
        <begin position="68"/>
        <end position="100"/>
    </location>
</feature>
<dbReference type="SMART" id="SM00248">
    <property type="entry name" value="ANK"/>
    <property type="match status" value="7"/>
</dbReference>
<feature type="repeat" description="ANK" evidence="7">
    <location>
        <begin position="34"/>
        <end position="66"/>
    </location>
</feature>
<dbReference type="InterPro" id="IPR026961">
    <property type="entry name" value="PGG_dom"/>
</dbReference>
<accession>A0AAP0EYP0</accession>
<feature type="transmembrane region" description="Helical" evidence="8">
    <location>
        <begin position="392"/>
        <end position="415"/>
    </location>
</feature>
<evidence type="ECO:0000256" key="3">
    <source>
        <dbReference type="ARBA" id="ARBA00022737"/>
    </source>
</evidence>
<reference evidence="10 11" key="1">
    <citation type="submission" date="2024-01" db="EMBL/GenBank/DDBJ databases">
        <title>Genome assemblies of Stephania.</title>
        <authorList>
            <person name="Yang L."/>
        </authorList>
    </citation>
    <scope>NUCLEOTIDE SEQUENCE [LARGE SCALE GENOMIC DNA]</scope>
    <source>
        <strain evidence="10">JXDWG</strain>
        <tissue evidence="10">Leaf</tissue>
    </source>
</reference>
<organism evidence="10 11">
    <name type="scientific">Stephania cephalantha</name>
    <dbReference type="NCBI Taxonomy" id="152367"/>
    <lineage>
        <taxon>Eukaryota</taxon>
        <taxon>Viridiplantae</taxon>
        <taxon>Streptophyta</taxon>
        <taxon>Embryophyta</taxon>
        <taxon>Tracheophyta</taxon>
        <taxon>Spermatophyta</taxon>
        <taxon>Magnoliopsida</taxon>
        <taxon>Ranunculales</taxon>
        <taxon>Menispermaceae</taxon>
        <taxon>Menispermoideae</taxon>
        <taxon>Cissampelideae</taxon>
        <taxon>Stephania</taxon>
    </lineage>
</organism>
<dbReference type="Proteomes" id="UP001419268">
    <property type="component" value="Unassembled WGS sequence"/>
</dbReference>
<feature type="transmembrane region" description="Helical" evidence="8">
    <location>
        <begin position="323"/>
        <end position="342"/>
    </location>
</feature>
<evidence type="ECO:0000256" key="4">
    <source>
        <dbReference type="ARBA" id="ARBA00022989"/>
    </source>
</evidence>
<dbReference type="PROSITE" id="PS50297">
    <property type="entry name" value="ANK_REP_REGION"/>
    <property type="match status" value="4"/>
</dbReference>
<feature type="repeat" description="ANK" evidence="7">
    <location>
        <begin position="102"/>
        <end position="128"/>
    </location>
</feature>
<feature type="domain" description="PGG" evidence="9">
    <location>
        <begin position="316"/>
        <end position="352"/>
    </location>
</feature>
<proteinExistence type="predicted"/>
<dbReference type="GO" id="GO:0005886">
    <property type="term" value="C:plasma membrane"/>
    <property type="evidence" value="ECO:0007669"/>
    <property type="project" value="TreeGrafter"/>
</dbReference>